<evidence type="ECO:0000313" key="1">
    <source>
        <dbReference type="EMBL" id="KAK7813133.1"/>
    </source>
</evidence>
<evidence type="ECO:0000313" key="2">
    <source>
        <dbReference type="Proteomes" id="UP001488838"/>
    </source>
</evidence>
<accession>A0AAW0IG75</accession>
<comment type="caution">
    <text evidence="1">The sequence shown here is derived from an EMBL/GenBank/DDBJ whole genome shotgun (WGS) entry which is preliminary data.</text>
</comment>
<dbReference type="Proteomes" id="UP001488838">
    <property type="component" value="Unassembled WGS sequence"/>
</dbReference>
<protein>
    <submittedName>
        <fullName evidence="1">Uncharacterized protein</fullName>
    </submittedName>
</protein>
<proteinExistence type="predicted"/>
<dbReference type="AlphaFoldDB" id="A0AAW0IG75"/>
<organism evidence="1 2">
    <name type="scientific">Myodes glareolus</name>
    <name type="common">Bank vole</name>
    <name type="synonym">Clethrionomys glareolus</name>
    <dbReference type="NCBI Taxonomy" id="447135"/>
    <lineage>
        <taxon>Eukaryota</taxon>
        <taxon>Metazoa</taxon>
        <taxon>Chordata</taxon>
        <taxon>Craniata</taxon>
        <taxon>Vertebrata</taxon>
        <taxon>Euteleostomi</taxon>
        <taxon>Mammalia</taxon>
        <taxon>Eutheria</taxon>
        <taxon>Euarchontoglires</taxon>
        <taxon>Glires</taxon>
        <taxon>Rodentia</taxon>
        <taxon>Myomorpha</taxon>
        <taxon>Muroidea</taxon>
        <taxon>Cricetidae</taxon>
        <taxon>Arvicolinae</taxon>
        <taxon>Myodes</taxon>
    </lineage>
</organism>
<gene>
    <name evidence="1" type="ORF">U0070_005038</name>
</gene>
<dbReference type="EMBL" id="JBBHLL010000138">
    <property type="protein sequence ID" value="KAK7813133.1"/>
    <property type="molecule type" value="Genomic_DNA"/>
</dbReference>
<reference evidence="1 2" key="1">
    <citation type="journal article" date="2023" name="bioRxiv">
        <title>Conserved and derived expression patterns and positive selection on dental genes reveal complex evolutionary context of ever-growing rodent molars.</title>
        <authorList>
            <person name="Calamari Z.T."/>
            <person name="Song A."/>
            <person name="Cohen E."/>
            <person name="Akter M."/>
            <person name="Roy R.D."/>
            <person name="Hallikas O."/>
            <person name="Christensen M.M."/>
            <person name="Li P."/>
            <person name="Marangoni P."/>
            <person name="Jernvall J."/>
            <person name="Klein O.D."/>
        </authorList>
    </citation>
    <scope>NUCLEOTIDE SEQUENCE [LARGE SCALE GENOMIC DNA]</scope>
    <source>
        <strain evidence="1">V071</strain>
    </source>
</reference>
<name>A0AAW0IG75_MYOGA</name>
<sequence>MPFPQCQAGGGNFVVIGTWDARGPAWLLQGYHVAQIDVEVLNRRASFLQSEEAPASPSFPEAATDI</sequence>
<keyword evidence="2" id="KW-1185">Reference proteome</keyword>